<dbReference type="RefSeq" id="XP_007762567.1">
    <property type="nucleotide sequence ID" value="XM_007764377.1"/>
</dbReference>
<dbReference type="PROSITE" id="PS50097">
    <property type="entry name" value="BTB"/>
    <property type="match status" value="1"/>
</dbReference>
<dbReference type="Proteomes" id="UP000053558">
    <property type="component" value="Unassembled WGS sequence"/>
</dbReference>
<gene>
    <name evidence="2" type="ORF">CONPUDRAFT_46098</name>
</gene>
<sequence>MSNADSRLRRDKSLFFDDGNIIIAAAPADDMKGLLFRVHKSILVKHSPVFADMFTLPDLPSDTQDQNNLYEGLPVIPMYDKAQDVRGLLRFFYDAPSFILDRYDPKTAERIFGILALAKKSQITPLWNRLVKHIKRCWPQTLTAWDVLESDAKIRHNQRYDEELIDLVPYNDDIFPEPGFAIHLARTLDIREILPAAFYHLSRLKISHDRSVKEDTLDDMSEVRHEEISEHLVDYGGRTANWSYLSIQDFRCLLLGRERIERFLPTQLHRFAPAECWYKTCKGKVPEAQYRSLYRSPDVLNDLKYFIPEDEEYSTDDICMSCRKHSRGIAHDIRLTIWDQLAEFFDLPPVPEDDFAAVLP</sequence>
<dbReference type="KEGG" id="cput:CONPUDRAFT_46098"/>
<organism evidence="2 3">
    <name type="scientific">Coniophora puteana (strain RWD-64-598)</name>
    <name type="common">Brown rot fungus</name>
    <dbReference type="NCBI Taxonomy" id="741705"/>
    <lineage>
        <taxon>Eukaryota</taxon>
        <taxon>Fungi</taxon>
        <taxon>Dikarya</taxon>
        <taxon>Basidiomycota</taxon>
        <taxon>Agaricomycotina</taxon>
        <taxon>Agaricomycetes</taxon>
        <taxon>Agaricomycetidae</taxon>
        <taxon>Boletales</taxon>
        <taxon>Coniophorineae</taxon>
        <taxon>Coniophoraceae</taxon>
        <taxon>Coniophora</taxon>
    </lineage>
</organism>
<dbReference type="Gene3D" id="3.30.710.10">
    <property type="entry name" value="Potassium Channel Kv1.1, Chain A"/>
    <property type="match status" value="1"/>
</dbReference>
<protein>
    <recommendedName>
        <fullName evidence="1">BTB domain-containing protein</fullName>
    </recommendedName>
</protein>
<dbReference type="GeneID" id="19207118"/>
<reference evidence="3" key="1">
    <citation type="journal article" date="2012" name="Science">
        <title>The Paleozoic origin of enzymatic lignin decomposition reconstructed from 31 fungal genomes.</title>
        <authorList>
            <person name="Floudas D."/>
            <person name="Binder M."/>
            <person name="Riley R."/>
            <person name="Barry K."/>
            <person name="Blanchette R.A."/>
            <person name="Henrissat B."/>
            <person name="Martinez A.T."/>
            <person name="Otillar R."/>
            <person name="Spatafora J.W."/>
            <person name="Yadav J.S."/>
            <person name="Aerts A."/>
            <person name="Benoit I."/>
            <person name="Boyd A."/>
            <person name="Carlson A."/>
            <person name="Copeland A."/>
            <person name="Coutinho P.M."/>
            <person name="de Vries R.P."/>
            <person name="Ferreira P."/>
            <person name="Findley K."/>
            <person name="Foster B."/>
            <person name="Gaskell J."/>
            <person name="Glotzer D."/>
            <person name="Gorecki P."/>
            <person name="Heitman J."/>
            <person name="Hesse C."/>
            <person name="Hori C."/>
            <person name="Igarashi K."/>
            <person name="Jurgens J.A."/>
            <person name="Kallen N."/>
            <person name="Kersten P."/>
            <person name="Kohler A."/>
            <person name="Kuees U."/>
            <person name="Kumar T.K.A."/>
            <person name="Kuo A."/>
            <person name="LaButti K."/>
            <person name="Larrondo L.F."/>
            <person name="Lindquist E."/>
            <person name="Ling A."/>
            <person name="Lombard V."/>
            <person name="Lucas S."/>
            <person name="Lundell T."/>
            <person name="Martin R."/>
            <person name="McLaughlin D.J."/>
            <person name="Morgenstern I."/>
            <person name="Morin E."/>
            <person name="Murat C."/>
            <person name="Nagy L.G."/>
            <person name="Nolan M."/>
            <person name="Ohm R.A."/>
            <person name="Patyshakuliyeva A."/>
            <person name="Rokas A."/>
            <person name="Ruiz-Duenas F.J."/>
            <person name="Sabat G."/>
            <person name="Salamov A."/>
            <person name="Samejima M."/>
            <person name="Schmutz J."/>
            <person name="Slot J.C."/>
            <person name="St John F."/>
            <person name="Stenlid J."/>
            <person name="Sun H."/>
            <person name="Sun S."/>
            <person name="Syed K."/>
            <person name="Tsang A."/>
            <person name="Wiebenga A."/>
            <person name="Young D."/>
            <person name="Pisabarro A."/>
            <person name="Eastwood D.C."/>
            <person name="Martin F."/>
            <person name="Cullen D."/>
            <person name="Grigoriev I.V."/>
            <person name="Hibbett D.S."/>
        </authorList>
    </citation>
    <scope>NUCLEOTIDE SEQUENCE [LARGE SCALE GENOMIC DNA]</scope>
    <source>
        <strain evidence="3">RWD-64-598 SS2</strain>
    </source>
</reference>
<dbReference type="SMART" id="SM00225">
    <property type="entry name" value="BTB"/>
    <property type="match status" value="1"/>
</dbReference>
<comment type="caution">
    <text evidence="2">The sequence shown here is derived from an EMBL/GenBank/DDBJ whole genome shotgun (WGS) entry which is preliminary data.</text>
</comment>
<name>A0A5M3N719_CONPW</name>
<accession>A0A5M3N719</accession>
<evidence type="ECO:0000259" key="1">
    <source>
        <dbReference type="PROSITE" id="PS50097"/>
    </source>
</evidence>
<keyword evidence="3" id="KW-1185">Reference proteome</keyword>
<feature type="domain" description="BTB" evidence="1">
    <location>
        <begin position="19"/>
        <end position="101"/>
    </location>
</feature>
<dbReference type="CDD" id="cd18186">
    <property type="entry name" value="BTB_POZ_ZBTB_KLHL-like"/>
    <property type="match status" value="1"/>
</dbReference>
<proteinExistence type="predicted"/>
<dbReference type="EMBL" id="JH711573">
    <property type="protein sequence ID" value="EIW87223.1"/>
    <property type="molecule type" value="Genomic_DNA"/>
</dbReference>
<evidence type="ECO:0000313" key="2">
    <source>
        <dbReference type="EMBL" id="EIW87223.1"/>
    </source>
</evidence>
<evidence type="ECO:0000313" key="3">
    <source>
        <dbReference type="Proteomes" id="UP000053558"/>
    </source>
</evidence>
<dbReference type="InterPro" id="IPR000210">
    <property type="entry name" value="BTB/POZ_dom"/>
</dbReference>
<dbReference type="Pfam" id="PF00651">
    <property type="entry name" value="BTB"/>
    <property type="match status" value="1"/>
</dbReference>
<dbReference type="OMA" id="EFEHREN"/>
<dbReference type="InterPro" id="IPR011333">
    <property type="entry name" value="SKP1/BTB/POZ_sf"/>
</dbReference>
<dbReference type="SUPFAM" id="SSF54695">
    <property type="entry name" value="POZ domain"/>
    <property type="match status" value="1"/>
</dbReference>
<dbReference type="OrthoDB" id="2635175at2759"/>
<dbReference type="AlphaFoldDB" id="A0A5M3N719"/>